<accession>A0ABR4BM62</accession>
<organism evidence="1 2">
    <name type="scientific">Lepraria finkii</name>
    <dbReference type="NCBI Taxonomy" id="1340010"/>
    <lineage>
        <taxon>Eukaryota</taxon>
        <taxon>Fungi</taxon>
        <taxon>Dikarya</taxon>
        <taxon>Ascomycota</taxon>
        <taxon>Pezizomycotina</taxon>
        <taxon>Lecanoromycetes</taxon>
        <taxon>OSLEUM clade</taxon>
        <taxon>Lecanoromycetidae</taxon>
        <taxon>Lecanorales</taxon>
        <taxon>Lecanorineae</taxon>
        <taxon>Stereocaulaceae</taxon>
        <taxon>Lepraria</taxon>
    </lineage>
</organism>
<gene>
    <name evidence="1" type="ORF">ABVK25_001734</name>
</gene>
<comment type="caution">
    <text evidence="1">The sequence shown here is derived from an EMBL/GenBank/DDBJ whole genome shotgun (WGS) entry which is preliminary data.</text>
</comment>
<evidence type="ECO:0000313" key="2">
    <source>
        <dbReference type="Proteomes" id="UP001590951"/>
    </source>
</evidence>
<reference evidence="1 2" key="1">
    <citation type="submission" date="2024-09" db="EMBL/GenBank/DDBJ databases">
        <title>Rethinking Asexuality: The Enigmatic Case of Functional Sexual Genes in Lepraria (Stereocaulaceae).</title>
        <authorList>
            <person name="Doellman M."/>
            <person name="Sun Y."/>
            <person name="Barcenas-Pena A."/>
            <person name="Lumbsch H.T."/>
            <person name="Grewe F."/>
        </authorList>
    </citation>
    <scope>NUCLEOTIDE SEQUENCE [LARGE SCALE GENOMIC DNA]</scope>
    <source>
        <strain evidence="1 2">Grewe 0041</strain>
    </source>
</reference>
<proteinExistence type="predicted"/>
<dbReference type="EMBL" id="JBHFEH010000003">
    <property type="protein sequence ID" value="KAL2058116.1"/>
    <property type="molecule type" value="Genomic_DNA"/>
</dbReference>
<sequence length="100" mass="10548">MGVHALAVVPSNPATENLASAVERPKFVQFVDKPINLAAKTPPTTDGTNATEAVEIVAPPTRGDTTEQARHIKAWNKVLSGAIAKVANGDLQIVNVLNIR</sequence>
<protein>
    <submittedName>
        <fullName evidence="1">Uncharacterized protein</fullName>
    </submittedName>
</protein>
<name>A0ABR4BM62_9LECA</name>
<dbReference type="Proteomes" id="UP001590951">
    <property type="component" value="Unassembled WGS sequence"/>
</dbReference>
<evidence type="ECO:0000313" key="1">
    <source>
        <dbReference type="EMBL" id="KAL2058116.1"/>
    </source>
</evidence>
<keyword evidence="2" id="KW-1185">Reference proteome</keyword>